<evidence type="ECO:0000313" key="1">
    <source>
        <dbReference type="EMBL" id="KAK2848980.1"/>
    </source>
</evidence>
<protein>
    <submittedName>
        <fullName evidence="1">Uncharacterized protein</fullName>
    </submittedName>
</protein>
<reference evidence="1" key="1">
    <citation type="submission" date="2023-07" db="EMBL/GenBank/DDBJ databases">
        <title>Chromosome-level Genome Assembly of Striped Snakehead (Channa striata).</title>
        <authorList>
            <person name="Liu H."/>
        </authorList>
    </citation>
    <scope>NUCLEOTIDE SEQUENCE</scope>
    <source>
        <strain evidence="1">Gz</strain>
        <tissue evidence="1">Muscle</tissue>
    </source>
</reference>
<sequence>MTEPSSVRKPSSVRSVLNDPVAEFPVISLFQRTIGELLPENNLRTESQNDTMEMTSMALHQSYCLTGFL</sequence>
<organism evidence="1 2">
    <name type="scientific">Channa striata</name>
    <name type="common">Snakehead murrel</name>
    <name type="synonym">Ophicephalus striatus</name>
    <dbReference type="NCBI Taxonomy" id="64152"/>
    <lineage>
        <taxon>Eukaryota</taxon>
        <taxon>Metazoa</taxon>
        <taxon>Chordata</taxon>
        <taxon>Craniata</taxon>
        <taxon>Vertebrata</taxon>
        <taxon>Euteleostomi</taxon>
        <taxon>Actinopterygii</taxon>
        <taxon>Neopterygii</taxon>
        <taxon>Teleostei</taxon>
        <taxon>Neoteleostei</taxon>
        <taxon>Acanthomorphata</taxon>
        <taxon>Anabantaria</taxon>
        <taxon>Anabantiformes</taxon>
        <taxon>Channoidei</taxon>
        <taxon>Channidae</taxon>
        <taxon>Channa</taxon>
    </lineage>
</organism>
<dbReference type="Proteomes" id="UP001187415">
    <property type="component" value="Unassembled WGS sequence"/>
</dbReference>
<dbReference type="AlphaFoldDB" id="A0AA88N1D9"/>
<evidence type="ECO:0000313" key="2">
    <source>
        <dbReference type="Proteomes" id="UP001187415"/>
    </source>
</evidence>
<accession>A0AA88N1D9</accession>
<keyword evidence="2" id="KW-1185">Reference proteome</keyword>
<name>A0AA88N1D9_CHASR</name>
<proteinExistence type="predicted"/>
<gene>
    <name evidence="1" type="ORF">Q5P01_008814</name>
</gene>
<dbReference type="EMBL" id="JAUPFM010000006">
    <property type="protein sequence ID" value="KAK2848980.1"/>
    <property type="molecule type" value="Genomic_DNA"/>
</dbReference>
<comment type="caution">
    <text evidence="1">The sequence shown here is derived from an EMBL/GenBank/DDBJ whole genome shotgun (WGS) entry which is preliminary data.</text>
</comment>